<proteinExistence type="predicted"/>
<protein>
    <submittedName>
        <fullName evidence="2">Uncharacterized protein</fullName>
    </submittedName>
</protein>
<organism evidence="2 3">
    <name type="scientific">Seongchinamella unica</name>
    <dbReference type="NCBI Taxonomy" id="2547392"/>
    <lineage>
        <taxon>Bacteria</taxon>
        <taxon>Pseudomonadati</taxon>
        <taxon>Pseudomonadota</taxon>
        <taxon>Gammaproteobacteria</taxon>
        <taxon>Cellvibrionales</taxon>
        <taxon>Halieaceae</taxon>
        <taxon>Seongchinamella</taxon>
    </lineage>
</organism>
<keyword evidence="1" id="KW-0472">Membrane</keyword>
<gene>
    <name evidence="2" type="ORF">E2F43_08695</name>
</gene>
<evidence type="ECO:0000256" key="1">
    <source>
        <dbReference type="SAM" id="Phobius"/>
    </source>
</evidence>
<keyword evidence="3" id="KW-1185">Reference proteome</keyword>
<name>A0A4R5LRT2_9GAMM</name>
<keyword evidence="1" id="KW-0812">Transmembrane</keyword>
<dbReference type="EMBL" id="SMSE01000002">
    <property type="protein sequence ID" value="TDG13598.1"/>
    <property type="molecule type" value="Genomic_DNA"/>
</dbReference>
<sequence>MTDGKQAGLLGMDWRVAFGLAVTLIWISAGLVYLVSIVGLDSFVHLPTADIGSFLEGAFAPLAFLWLVIGHFMQQKEISANTRAISIQEQSARRLEVHSQRDSYFKLHDLVQDQLGAIAAFHYMSVCGPTGTGEITGEEFTEQRHRAATGDNSFFIRKMIAVAVNYREDMDKLCEIFFGTAVRRRHSETFAHTFGKLLKTAQAVDTDDMIADALLNGSAAGLLYRIIQHVRGEEGIGPLMGFPIKSDLPLPGQEPSA</sequence>
<dbReference type="AlphaFoldDB" id="A0A4R5LRT2"/>
<comment type="caution">
    <text evidence="2">The sequence shown here is derived from an EMBL/GenBank/DDBJ whole genome shotgun (WGS) entry which is preliminary data.</text>
</comment>
<evidence type="ECO:0000313" key="3">
    <source>
        <dbReference type="Proteomes" id="UP000295554"/>
    </source>
</evidence>
<feature type="transmembrane region" description="Helical" evidence="1">
    <location>
        <begin position="16"/>
        <end position="39"/>
    </location>
</feature>
<dbReference type="OrthoDB" id="7408523at2"/>
<feature type="transmembrane region" description="Helical" evidence="1">
    <location>
        <begin position="51"/>
        <end position="73"/>
    </location>
</feature>
<dbReference type="RefSeq" id="WP_133211725.1">
    <property type="nucleotide sequence ID" value="NZ_SMSE01000002.1"/>
</dbReference>
<accession>A0A4R5LRT2</accession>
<dbReference type="Proteomes" id="UP000295554">
    <property type="component" value="Unassembled WGS sequence"/>
</dbReference>
<evidence type="ECO:0000313" key="2">
    <source>
        <dbReference type="EMBL" id="TDG13598.1"/>
    </source>
</evidence>
<reference evidence="2 3" key="1">
    <citation type="submission" date="2019-03" db="EMBL/GenBank/DDBJ databases">
        <title>Seongchinamella monodicae gen. nov., sp. nov., a novel member of the Gammaproteobacteria isolated from a tidal mudflat of beach.</title>
        <authorList>
            <person name="Yang H.G."/>
            <person name="Kang J.W."/>
            <person name="Lee S.D."/>
        </authorList>
    </citation>
    <scope>NUCLEOTIDE SEQUENCE [LARGE SCALE GENOMIC DNA]</scope>
    <source>
        <strain evidence="2 3">GH4-78</strain>
    </source>
</reference>
<keyword evidence="1" id="KW-1133">Transmembrane helix</keyword>